<feature type="transmembrane region" description="Helical" evidence="1">
    <location>
        <begin position="154"/>
        <end position="178"/>
    </location>
</feature>
<dbReference type="Proteomes" id="UP000019373">
    <property type="component" value="Unassembled WGS sequence"/>
</dbReference>
<evidence type="ECO:0000313" key="3">
    <source>
        <dbReference type="EMBL" id="ERF69875.1"/>
    </source>
</evidence>
<dbReference type="AlphaFoldDB" id="U1HI55"/>
<evidence type="ECO:0000313" key="4">
    <source>
        <dbReference type="Proteomes" id="UP000019373"/>
    </source>
</evidence>
<name>U1HI55_ENDPU</name>
<dbReference type="HOGENOM" id="CLU_108569_0_0_1"/>
<dbReference type="GeneID" id="19240369"/>
<accession>U1HI55</accession>
<dbReference type="eggNOG" id="ENOG502SMHN">
    <property type="taxonomic scope" value="Eukaryota"/>
</dbReference>
<dbReference type="OMA" id="HEHGRES"/>
<dbReference type="RefSeq" id="XP_007804478.1">
    <property type="nucleotide sequence ID" value="XM_007806287.1"/>
</dbReference>
<protein>
    <recommendedName>
        <fullName evidence="2">DUF6594 domain-containing protein</fullName>
    </recommendedName>
</protein>
<keyword evidence="4" id="KW-1185">Reference proteome</keyword>
<feature type="domain" description="DUF6594" evidence="2">
    <location>
        <begin position="1"/>
        <end position="222"/>
    </location>
</feature>
<dbReference type="EMBL" id="KE721375">
    <property type="protein sequence ID" value="ERF69875.1"/>
    <property type="molecule type" value="Genomic_DNA"/>
</dbReference>
<dbReference type="PANTHER" id="PTHR34502">
    <property type="entry name" value="DUF6594 DOMAIN-CONTAINING PROTEIN-RELATED"/>
    <property type="match status" value="1"/>
</dbReference>
<dbReference type="PANTHER" id="PTHR34502:SF3">
    <property type="entry name" value="DUF6594 DOMAIN-CONTAINING PROTEIN"/>
    <property type="match status" value="1"/>
</dbReference>
<feature type="transmembrane region" description="Helical" evidence="1">
    <location>
        <begin position="190"/>
        <end position="209"/>
    </location>
</feature>
<proteinExistence type="predicted"/>
<evidence type="ECO:0000259" key="2">
    <source>
        <dbReference type="Pfam" id="PF20237"/>
    </source>
</evidence>
<keyword evidence="1" id="KW-1133">Transmembrane helix</keyword>
<evidence type="ECO:0000256" key="1">
    <source>
        <dbReference type="SAM" id="Phobius"/>
    </source>
</evidence>
<organism evidence="3 4">
    <name type="scientific">Endocarpon pusillum (strain Z07020 / HMAS-L-300199)</name>
    <name type="common">Lichen-forming fungus</name>
    <dbReference type="NCBI Taxonomy" id="1263415"/>
    <lineage>
        <taxon>Eukaryota</taxon>
        <taxon>Fungi</taxon>
        <taxon>Dikarya</taxon>
        <taxon>Ascomycota</taxon>
        <taxon>Pezizomycotina</taxon>
        <taxon>Eurotiomycetes</taxon>
        <taxon>Chaetothyriomycetidae</taxon>
        <taxon>Verrucariales</taxon>
        <taxon>Verrucariaceae</taxon>
        <taxon>Endocarpon</taxon>
    </lineage>
</organism>
<dbReference type="Pfam" id="PF20237">
    <property type="entry name" value="DUF6594"/>
    <property type="match status" value="1"/>
</dbReference>
<keyword evidence="1" id="KW-0472">Membrane</keyword>
<reference evidence="4" key="1">
    <citation type="journal article" date="2014" name="BMC Genomics">
        <title>Genome characteristics reveal the impact of lichenization on lichen-forming fungus Endocarpon pusillum Hedwig (Verrucariales, Ascomycota).</title>
        <authorList>
            <person name="Wang Y.-Y."/>
            <person name="Liu B."/>
            <person name="Zhang X.-Y."/>
            <person name="Zhou Q.-M."/>
            <person name="Zhang T."/>
            <person name="Li H."/>
            <person name="Yu Y.-F."/>
            <person name="Zhang X.-L."/>
            <person name="Hao X.-Y."/>
            <person name="Wang M."/>
            <person name="Wang L."/>
            <person name="Wei J.-C."/>
        </authorList>
    </citation>
    <scope>NUCLEOTIDE SEQUENCE [LARGE SCALE GENOMIC DNA]</scope>
    <source>
        <strain evidence="4">Z07020 / HMAS-L-300199</strain>
    </source>
</reference>
<sequence length="223" mass="25930">MEDDLLAMDKLDSRSDDGRRCLRSRMMDEARKPHEHGRESRNELLERIEKKTIEYGQLLLQAQQLVAMNKPASRDHKSLVNFIENYPNLLAEGDDEFAYHKEDLVTLRSGREYAWLDATVERILQLLPTKPTKETRLKTDDDFVLYFTRSRINFVVTLIITLLILTLLIVPIWLLYYFTVSLANSATDRISIVILLVSTLLFSGILALFTRARRHEIFFAAAR</sequence>
<gene>
    <name evidence="3" type="ORF">EPUS_05417</name>
</gene>
<keyword evidence="1" id="KW-0812">Transmembrane</keyword>
<dbReference type="InterPro" id="IPR046529">
    <property type="entry name" value="DUF6594"/>
</dbReference>
<dbReference type="OrthoDB" id="4113643at2759"/>